<dbReference type="InterPro" id="IPR001753">
    <property type="entry name" value="Enoyl-CoA_hydra/iso"/>
</dbReference>
<organism evidence="2 3">
    <name type="scientific">Paraburkholderia guartelaensis</name>
    <dbReference type="NCBI Taxonomy" id="2546446"/>
    <lineage>
        <taxon>Bacteria</taxon>
        <taxon>Pseudomonadati</taxon>
        <taxon>Pseudomonadota</taxon>
        <taxon>Betaproteobacteria</taxon>
        <taxon>Burkholderiales</taxon>
        <taxon>Burkholderiaceae</taxon>
        <taxon>Paraburkholderia</taxon>
    </lineage>
</organism>
<dbReference type="SUPFAM" id="SSF52096">
    <property type="entry name" value="ClpP/crotonase"/>
    <property type="match status" value="1"/>
</dbReference>
<name>A0A4R5LKF0_9BURK</name>
<dbReference type="PANTHER" id="PTHR43802">
    <property type="entry name" value="ENOYL-COA HYDRATASE"/>
    <property type="match status" value="1"/>
</dbReference>
<gene>
    <name evidence="2" type="ORF">E1N52_02285</name>
</gene>
<dbReference type="OrthoDB" id="9777711at2"/>
<sequence length="200" mass="21789">MSLKQCEQIRHVFETLDADAAVRVIVLRGAGEHFSSGNFKHESIGVSTDHESRLAWALSSPSRCSKPVIAATRGYCFGAAFELSLACDLRLATETTLYGLPEQNAGRVVGFESVACLRGLIGTGRTRDIVMRSRLICGVQAYDWGIATEFAMDSELEDATNALVAELLELPSDRQRAAKKLLNSAEAARFSLEFALEHHG</sequence>
<reference evidence="2 3" key="1">
    <citation type="submission" date="2019-03" db="EMBL/GenBank/DDBJ databases">
        <title>Paraburkholderia sp. isolated from native Mimosa gymnas in Guartela State Park, Brazil.</title>
        <authorList>
            <person name="Paulitsch F."/>
            <person name="Hungria M."/>
            <person name="Delamuta J.R.M."/>
            <person name="Ribeiro R.A."/>
            <person name="Dall'Agnol R."/>
            <person name="Silva J.S.B."/>
        </authorList>
    </citation>
    <scope>NUCLEOTIDE SEQUENCE [LARGE SCALE GENOMIC DNA]</scope>
    <source>
        <strain evidence="2 3">CNPSo 3008</strain>
    </source>
</reference>
<dbReference type="Pfam" id="PF00378">
    <property type="entry name" value="ECH_1"/>
    <property type="match status" value="1"/>
</dbReference>
<dbReference type="InterPro" id="IPR029045">
    <property type="entry name" value="ClpP/crotonase-like_dom_sf"/>
</dbReference>
<dbReference type="Gene3D" id="3.90.226.10">
    <property type="entry name" value="2-enoyl-CoA Hydratase, Chain A, domain 1"/>
    <property type="match status" value="1"/>
</dbReference>
<dbReference type="AlphaFoldDB" id="A0A4R5LKF0"/>
<dbReference type="EMBL" id="SMOD01000002">
    <property type="protein sequence ID" value="TDG10210.1"/>
    <property type="molecule type" value="Genomic_DNA"/>
</dbReference>
<protein>
    <submittedName>
        <fullName evidence="2">Enoyl-CoA hydratase/isomerase family protein</fullName>
    </submittedName>
</protein>
<dbReference type="PANTHER" id="PTHR43802:SF1">
    <property type="entry name" value="IP11341P-RELATED"/>
    <property type="match status" value="1"/>
</dbReference>
<evidence type="ECO:0000313" key="3">
    <source>
        <dbReference type="Proteomes" id="UP000295606"/>
    </source>
</evidence>
<dbReference type="Proteomes" id="UP000295606">
    <property type="component" value="Unassembled WGS sequence"/>
</dbReference>
<dbReference type="GO" id="GO:0016853">
    <property type="term" value="F:isomerase activity"/>
    <property type="evidence" value="ECO:0007669"/>
    <property type="project" value="UniProtKB-KW"/>
</dbReference>
<dbReference type="CDD" id="cd06558">
    <property type="entry name" value="crotonase-like"/>
    <property type="match status" value="1"/>
</dbReference>
<accession>A0A4R5LKF0</accession>
<evidence type="ECO:0000313" key="2">
    <source>
        <dbReference type="EMBL" id="TDG10210.1"/>
    </source>
</evidence>
<comment type="caution">
    <text evidence="2">The sequence shown here is derived from an EMBL/GenBank/DDBJ whole genome shotgun (WGS) entry which is preliminary data.</text>
</comment>
<proteinExistence type="inferred from homology"/>
<keyword evidence="2" id="KW-0413">Isomerase</keyword>
<evidence type="ECO:0000256" key="1">
    <source>
        <dbReference type="ARBA" id="ARBA00005254"/>
    </source>
</evidence>
<comment type="similarity">
    <text evidence="1">Belongs to the enoyl-CoA hydratase/isomerase family.</text>
</comment>